<accession>A0ABS8TMT1</accession>
<dbReference type="Proteomes" id="UP000823775">
    <property type="component" value="Unassembled WGS sequence"/>
</dbReference>
<gene>
    <name evidence="1" type="ORF">HAX54_013218</name>
</gene>
<reference evidence="1 2" key="1">
    <citation type="journal article" date="2021" name="BMC Genomics">
        <title>Datura genome reveals duplications of psychoactive alkaloid biosynthetic genes and high mutation rate following tissue culture.</title>
        <authorList>
            <person name="Rajewski A."/>
            <person name="Carter-House D."/>
            <person name="Stajich J."/>
            <person name="Litt A."/>
        </authorList>
    </citation>
    <scope>NUCLEOTIDE SEQUENCE [LARGE SCALE GENOMIC DNA]</scope>
    <source>
        <strain evidence="1">AR-01</strain>
    </source>
</reference>
<sequence length="135" mass="14358">MARKNGGRVGYEALVGGGFGFSGSDGGKRKDEGRGLEGDLVKVVGDGEEGGLVATVCGCFPVAKGKERRMAEGCGDVMVSVGGFPFGGSGVRRQGCWCWFGRDWSCGGGRRRRGGGAATVVTRRRWRLVRERVRR</sequence>
<evidence type="ECO:0000313" key="1">
    <source>
        <dbReference type="EMBL" id="MCD7472204.1"/>
    </source>
</evidence>
<proteinExistence type="predicted"/>
<name>A0ABS8TMT1_DATST</name>
<comment type="caution">
    <text evidence="1">The sequence shown here is derived from an EMBL/GenBank/DDBJ whole genome shotgun (WGS) entry which is preliminary data.</text>
</comment>
<keyword evidence="2" id="KW-1185">Reference proteome</keyword>
<evidence type="ECO:0000313" key="2">
    <source>
        <dbReference type="Proteomes" id="UP000823775"/>
    </source>
</evidence>
<protein>
    <submittedName>
        <fullName evidence="1">Uncharacterized protein</fullName>
    </submittedName>
</protein>
<dbReference type="EMBL" id="JACEIK010001790">
    <property type="protein sequence ID" value="MCD7472204.1"/>
    <property type="molecule type" value="Genomic_DNA"/>
</dbReference>
<organism evidence="1 2">
    <name type="scientific">Datura stramonium</name>
    <name type="common">Jimsonweed</name>
    <name type="synonym">Common thornapple</name>
    <dbReference type="NCBI Taxonomy" id="4076"/>
    <lineage>
        <taxon>Eukaryota</taxon>
        <taxon>Viridiplantae</taxon>
        <taxon>Streptophyta</taxon>
        <taxon>Embryophyta</taxon>
        <taxon>Tracheophyta</taxon>
        <taxon>Spermatophyta</taxon>
        <taxon>Magnoliopsida</taxon>
        <taxon>eudicotyledons</taxon>
        <taxon>Gunneridae</taxon>
        <taxon>Pentapetalae</taxon>
        <taxon>asterids</taxon>
        <taxon>lamiids</taxon>
        <taxon>Solanales</taxon>
        <taxon>Solanaceae</taxon>
        <taxon>Solanoideae</taxon>
        <taxon>Datureae</taxon>
        <taxon>Datura</taxon>
    </lineage>
</organism>